<dbReference type="PANTHER" id="PTHR30572:SF4">
    <property type="entry name" value="ABC TRANSPORTER PERMEASE YTRF"/>
    <property type="match status" value="1"/>
</dbReference>
<gene>
    <name evidence="9" type="ORF">BACCAP_03387</name>
</gene>
<dbReference type="eggNOG" id="COG0577">
    <property type="taxonomic scope" value="Bacteria"/>
</dbReference>
<dbReference type="GO" id="GO:0005886">
    <property type="term" value="C:plasma membrane"/>
    <property type="evidence" value="ECO:0007669"/>
    <property type="project" value="UniProtKB-SubCell"/>
</dbReference>
<reference evidence="9 10" key="2">
    <citation type="submission" date="2007-06" db="EMBL/GenBank/DDBJ databases">
        <title>Draft genome sequence of Pseudoflavonifractor capillosus ATCC 29799.</title>
        <authorList>
            <person name="Sudarsanam P."/>
            <person name="Ley R."/>
            <person name="Guruge J."/>
            <person name="Turnbaugh P.J."/>
            <person name="Mahowald M."/>
            <person name="Liep D."/>
            <person name="Gordon J."/>
        </authorList>
    </citation>
    <scope>NUCLEOTIDE SEQUENCE [LARGE SCALE GENOMIC DNA]</scope>
    <source>
        <strain evidence="9 10">ATCC 29799</strain>
    </source>
</reference>
<dbReference type="PANTHER" id="PTHR30572">
    <property type="entry name" value="MEMBRANE COMPONENT OF TRANSPORTER-RELATED"/>
    <property type="match status" value="1"/>
</dbReference>
<dbReference type="InterPro" id="IPR050250">
    <property type="entry name" value="Macrolide_Exporter_MacB"/>
</dbReference>
<dbReference type="AlphaFoldDB" id="A6NYT6"/>
<evidence type="ECO:0000256" key="6">
    <source>
        <dbReference type="ARBA" id="ARBA00038076"/>
    </source>
</evidence>
<evidence type="ECO:0000256" key="5">
    <source>
        <dbReference type="ARBA" id="ARBA00023136"/>
    </source>
</evidence>
<proteinExistence type="inferred from homology"/>
<feature type="transmembrane region" description="Helical" evidence="7">
    <location>
        <begin position="292"/>
        <end position="312"/>
    </location>
</feature>
<feature type="domain" description="ABC3 transporter permease C-terminal" evidence="8">
    <location>
        <begin position="130"/>
        <end position="252"/>
    </location>
</feature>
<name>A6NYT6_9FIRM</name>
<dbReference type="Pfam" id="PF02687">
    <property type="entry name" value="FtsX"/>
    <property type="match status" value="2"/>
</dbReference>
<feature type="transmembrane region" description="Helical" evidence="7">
    <location>
        <begin position="222"/>
        <end position="240"/>
    </location>
</feature>
<dbReference type="Proteomes" id="UP000003639">
    <property type="component" value="Unassembled WGS sequence"/>
</dbReference>
<feature type="domain" description="ABC3 transporter permease C-terminal" evidence="8">
    <location>
        <begin position="571"/>
        <end position="682"/>
    </location>
</feature>
<feature type="transmembrane region" description="Helical" evidence="7">
    <location>
        <begin position="619"/>
        <end position="645"/>
    </location>
</feature>
<reference evidence="9 10" key="1">
    <citation type="submission" date="2007-04" db="EMBL/GenBank/DDBJ databases">
        <authorList>
            <person name="Fulton L."/>
            <person name="Clifton S."/>
            <person name="Fulton B."/>
            <person name="Xu J."/>
            <person name="Minx P."/>
            <person name="Pepin K.H."/>
            <person name="Johnson M."/>
            <person name="Thiruvilangam P."/>
            <person name="Bhonagiri V."/>
            <person name="Nash W.E."/>
            <person name="Mardis E.R."/>
            <person name="Wilson R.K."/>
        </authorList>
    </citation>
    <scope>NUCLEOTIDE SEQUENCE [LARGE SCALE GENOMIC DNA]</scope>
    <source>
        <strain evidence="9 10">ATCC 29799</strain>
    </source>
</reference>
<dbReference type="STRING" id="411467.BACCAP_03387"/>
<sequence length="695" mass="77893">MVPTWVLEKWNISEPYIGMELPFSYQSGSMQETEQKTFRLSGWFDEYDYIGDGNIAYLLVSEAFCNEVGFDIWSNQETTADMRFSNTQNIAEITSTIESSLKLSDGQTLSVNPDLLDGNTNFQTIAVCIILGLGIVLCGYLLIYNVFYISVSNDVRFYGQLRTIGTTSKQIGKIISRQAMKIACFGIIAGLLGSFALSNFVIPLALRTLTEANTGIIVAQRPIIYIGAVLFSFVTVLLSIRKPIKIAKRISPITALHYQNEVAEIKPKLRSKHFSASGMAWRNIQRTKKKSVLAVLSIFLGITACLVVTLFIQSMSTDNFIDSAMEHDIELTNQTLVLGYRGEQEQLFDENFINELNLIEGVGNISLQREQTIIPEYSEDMFYSYILDKYQSQGMEAPGVDYYEQYPNRFYTQLVSIDAEKLKDYIVENGMDYEGFYNGDYGLLVTDKPELFPSDMTLRFQCGQISDFEAVAGGDILELPIGGFLPSSYYGGLSTDAPYIFVSDAGMEQISPDAYISQLGIDVNSANEKQVVSSVRELCNQKGAISLTSKAELSEGLHSAKITLYTLGGGIAFVLAFIGIINFANIMFTNIEVRKHELSVMESIGMTKKQCRRMLQMEGFWYAILSLVLCLTVGNVLLLLAFQAFKGIVEYATFSYPIWMMIALAAILLAFCWFIPLLFVNRMMKKTTVERLRQN</sequence>
<feature type="transmembrane region" description="Helical" evidence="7">
    <location>
        <begin position="182"/>
        <end position="202"/>
    </location>
</feature>
<keyword evidence="10" id="KW-1185">Reference proteome</keyword>
<keyword evidence="3 7" id="KW-0812">Transmembrane</keyword>
<evidence type="ECO:0000313" key="10">
    <source>
        <dbReference type="Proteomes" id="UP000003639"/>
    </source>
</evidence>
<evidence type="ECO:0000256" key="4">
    <source>
        <dbReference type="ARBA" id="ARBA00022989"/>
    </source>
</evidence>
<comment type="similarity">
    <text evidence="6">Belongs to the ABC-4 integral membrane protein family.</text>
</comment>
<dbReference type="GO" id="GO:0022857">
    <property type="term" value="F:transmembrane transporter activity"/>
    <property type="evidence" value="ECO:0007669"/>
    <property type="project" value="TreeGrafter"/>
</dbReference>
<evidence type="ECO:0000256" key="7">
    <source>
        <dbReference type="SAM" id="Phobius"/>
    </source>
</evidence>
<organism evidence="9 10">
    <name type="scientific">Pseudoflavonifractor capillosus ATCC 29799</name>
    <dbReference type="NCBI Taxonomy" id="411467"/>
    <lineage>
        <taxon>Bacteria</taxon>
        <taxon>Bacillati</taxon>
        <taxon>Bacillota</taxon>
        <taxon>Clostridia</taxon>
        <taxon>Eubacteriales</taxon>
        <taxon>Oscillospiraceae</taxon>
        <taxon>Pseudoflavonifractor</taxon>
    </lineage>
</organism>
<dbReference type="EMBL" id="AAXG02000032">
    <property type="protein sequence ID" value="EDM98585.1"/>
    <property type="molecule type" value="Genomic_DNA"/>
</dbReference>
<comment type="subcellular location">
    <subcellularLocation>
        <location evidence="1">Cell membrane</location>
        <topology evidence="1">Multi-pass membrane protein</topology>
    </subcellularLocation>
</comment>
<feature type="transmembrane region" description="Helical" evidence="7">
    <location>
        <begin position="122"/>
        <end position="147"/>
    </location>
</feature>
<keyword evidence="5 7" id="KW-0472">Membrane</keyword>
<evidence type="ECO:0000313" key="9">
    <source>
        <dbReference type="EMBL" id="EDM98585.1"/>
    </source>
</evidence>
<evidence type="ECO:0000256" key="1">
    <source>
        <dbReference type="ARBA" id="ARBA00004651"/>
    </source>
</evidence>
<evidence type="ECO:0000256" key="2">
    <source>
        <dbReference type="ARBA" id="ARBA00022475"/>
    </source>
</evidence>
<keyword evidence="4 7" id="KW-1133">Transmembrane helix</keyword>
<protein>
    <submittedName>
        <fullName evidence="9">Efflux ABC transporter, permease protein</fullName>
    </submittedName>
</protein>
<keyword evidence="2" id="KW-1003">Cell membrane</keyword>
<evidence type="ECO:0000256" key="3">
    <source>
        <dbReference type="ARBA" id="ARBA00022692"/>
    </source>
</evidence>
<accession>A6NYT6</accession>
<comment type="caution">
    <text evidence="9">The sequence shown here is derived from an EMBL/GenBank/DDBJ whole genome shotgun (WGS) entry which is preliminary data.</text>
</comment>
<feature type="transmembrane region" description="Helical" evidence="7">
    <location>
        <begin position="657"/>
        <end position="680"/>
    </location>
</feature>
<evidence type="ECO:0000259" key="8">
    <source>
        <dbReference type="Pfam" id="PF02687"/>
    </source>
</evidence>
<feature type="transmembrane region" description="Helical" evidence="7">
    <location>
        <begin position="564"/>
        <end position="588"/>
    </location>
</feature>
<dbReference type="InterPro" id="IPR003838">
    <property type="entry name" value="ABC3_permease_C"/>
</dbReference>